<sequence>MATESNAAPKFCEKESRMYSGNCFNIKCDIKCRTWERAAHGACHQREGHNGCYCYYDDCGKSPAPSKDLSPTPPKDGTPPAAGGGSASPPAGGGSASPPAGGGSGGGSTPPPASGGSGGGSAPPPKDDYPCQDI</sequence>
<accession>A0ACB9E3N9</accession>
<gene>
    <name evidence="1" type="ORF">L2E82_25355</name>
</gene>
<organism evidence="1 2">
    <name type="scientific">Cichorium intybus</name>
    <name type="common">Chicory</name>
    <dbReference type="NCBI Taxonomy" id="13427"/>
    <lineage>
        <taxon>Eukaryota</taxon>
        <taxon>Viridiplantae</taxon>
        <taxon>Streptophyta</taxon>
        <taxon>Embryophyta</taxon>
        <taxon>Tracheophyta</taxon>
        <taxon>Spermatophyta</taxon>
        <taxon>Magnoliopsida</taxon>
        <taxon>eudicotyledons</taxon>
        <taxon>Gunneridae</taxon>
        <taxon>Pentapetalae</taxon>
        <taxon>asterids</taxon>
        <taxon>campanulids</taxon>
        <taxon>Asterales</taxon>
        <taxon>Asteraceae</taxon>
        <taxon>Cichorioideae</taxon>
        <taxon>Cichorieae</taxon>
        <taxon>Cichoriinae</taxon>
        <taxon>Cichorium</taxon>
    </lineage>
</organism>
<name>A0ACB9E3N9_CICIN</name>
<reference evidence="2" key="1">
    <citation type="journal article" date="2022" name="Mol. Ecol. Resour.">
        <title>The genomes of chicory, endive, great burdock and yacon provide insights into Asteraceae palaeo-polyploidization history and plant inulin production.</title>
        <authorList>
            <person name="Fan W."/>
            <person name="Wang S."/>
            <person name="Wang H."/>
            <person name="Wang A."/>
            <person name="Jiang F."/>
            <person name="Liu H."/>
            <person name="Zhao H."/>
            <person name="Xu D."/>
            <person name="Zhang Y."/>
        </authorList>
    </citation>
    <scope>NUCLEOTIDE SEQUENCE [LARGE SCALE GENOMIC DNA]</scope>
    <source>
        <strain evidence="2">cv. Punajuju</strain>
    </source>
</reference>
<evidence type="ECO:0000313" key="1">
    <source>
        <dbReference type="EMBL" id="KAI3753305.1"/>
    </source>
</evidence>
<evidence type="ECO:0000313" key="2">
    <source>
        <dbReference type="Proteomes" id="UP001055811"/>
    </source>
</evidence>
<protein>
    <submittedName>
        <fullName evidence="1">Uncharacterized protein</fullName>
    </submittedName>
</protein>
<keyword evidence="2" id="KW-1185">Reference proteome</keyword>
<proteinExistence type="predicted"/>
<comment type="caution">
    <text evidence="1">The sequence shown here is derived from an EMBL/GenBank/DDBJ whole genome shotgun (WGS) entry which is preliminary data.</text>
</comment>
<dbReference type="EMBL" id="CM042012">
    <property type="protein sequence ID" value="KAI3753305.1"/>
    <property type="molecule type" value="Genomic_DNA"/>
</dbReference>
<reference evidence="1 2" key="2">
    <citation type="journal article" date="2022" name="Mol. Ecol. Resour.">
        <title>The genomes of chicory, endive, great burdock and yacon provide insights into Asteraceae paleo-polyploidization history and plant inulin production.</title>
        <authorList>
            <person name="Fan W."/>
            <person name="Wang S."/>
            <person name="Wang H."/>
            <person name="Wang A."/>
            <person name="Jiang F."/>
            <person name="Liu H."/>
            <person name="Zhao H."/>
            <person name="Xu D."/>
            <person name="Zhang Y."/>
        </authorList>
    </citation>
    <scope>NUCLEOTIDE SEQUENCE [LARGE SCALE GENOMIC DNA]</scope>
    <source>
        <strain evidence="2">cv. Punajuju</strain>
        <tissue evidence="1">Leaves</tissue>
    </source>
</reference>
<dbReference type="Proteomes" id="UP001055811">
    <property type="component" value="Linkage Group LG04"/>
</dbReference>